<sequence length="1125" mass="124477">MYNVYGAWSEWGNCTQTCIGAFRTRGRYCVDNTGASRGTHHFLLDDTCSFIPVVPCPLLKLQRDNIWVLKHIAYQKWIDLTFEIRALNETLKNYILHIILLYYSKSLNPKNIVINNNECNYDANDCKDTNGFFPGVTGCDNTEGSYTCRCQVPQYESSNTTKGCVDVHECTRGLHNCDSVRQDCTNTEGGFTCSCKSGFTLVSGECKDVRLISTSGHTQLSASADFTPYIFPDFAYPVGNDAYPAIYATNGGLLLFSTITFDKGNTGQRRSFTNPTSFSIDSSFEEKAIVAGYWANMNISDSSDNTAGVYYKLYQDTVTTEAQLIQEISTQIQNTYSVTFIGRSMVVVTWNKMQYPQDSTQTVTFQIAVITDYNNTYAKVLYGDGLMTWNVPFNSIPNYPVRVGYLVQSAGGATVQEYTYSYLDIQNSAYEQYLRLIQNIDTVSSSDYSNSNPYIKLYSTGQFLFKLSSNANSYDHTGITCDNWITADKLITTNTFTITSTSTCPCTRQQANELSTFEQITGSNRIPSGITCYTLINNPSQSVRCCYDTEGAIITDHISANGSNIYRRFSGQQAIDDDNMYDTCCNSNNFRFSKNDMCSLYLIQRPVCTCTASEGATIGAGFGDPHFATLDGHQFTFNGHGEFFLLKANNFELQARLVPYVSGGVNQPATIVSSMVAKQHSPASDTIEFRLNTAKTDIEILRNSAIETPNLASGSVQYTEVALSKITINSVDTYLMTFSGGVQTGARVVFNMIQPVFTITSSWKGLFKGLLGNFNGNRDDDFTDPDGNTLSAGSNATEEEIYTYGVKFTRIRQNNETNSLFKYDNSNNWNTYVDANFTPSFFNSNLTAMFPNDTVRREAQDICYNVGQNDPDPEQRRVCYFDYMITGDVALAQASSNTSSQVQQSQQILSNDPPTIQNANVTLEVTVGQSYNKLLVVNVLDVNGDNVFFYLNSDAPSGMTIDNTTKTLSWTNVADLQSAAVNIFASDGLAQSVLSAKIELCKCQELVIFQQQVPTIFLSCHVYVHQDMMEIFVKMIKMAAETSRVYGDVTCTDVPASLEAQKGTTFECDACPINLVGDGQTCADQNECLTSPCGHNCTNLAGGYQCTCLTGYYLGEDGKTCSAKP</sequence>
<comment type="subcellular location">
    <subcellularLocation>
        <location evidence="1">Membrane</location>
    </subcellularLocation>
</comment>
<evidence type="ECO:0000259" key="10">
    <source>
        <dbReference type="PROSITE" id="PS50856"/>
    </source>
</evidence>
<proteinExistence type="predicted"/>
<dbReference type="Gene3D" id="2.20.100.10">
    <property type="entry name" value="Thrombospondin type-1 (TSP1) repeat"/>
    <property type="match status" value="1"/>
</dbReference>
<evidence type="ECO:0000313" key="12">
    <source>
        <dbReference type="EMBL" id="KAJ8302078.1"/>
    </source>
</evidence>
<dbReference type="Pfam" id="PF06119">
    <property type="entry name" value="NIDO"/>
    <property type="match status" value="1"/>
</dbReference>
<evidence type="ECO:0000256" key="8">
    <source>
        <dbReference type="PROSITE-ProRule" id="PRU00076"/>
    </source>
</evidence>
<dbReference type="Pfam" id="PF23263">
    <property type="entry name" value="C8-3_MUC4"/>
    <property type="match status" value="1"/>
</dbReference>
<dbReference type="PROSITE" id="PS01187">
    <property type="entry name" value="EGF_CA"/>
    <property type="match status" value="1"/>
</dbReference>
<dbReference type="Gene3D" id="2.60.40.10">
    <property type="entry name" value="Immunoglobulins"/>
    <property type="match status" value="1"/>
</dbReference>
<dbReference type="InterPro" id="IPR005533">
    <property type="entry name" value="AMOP_dom"/>
</dbReference>
<dbReference type="InterPro" id="IPR001881">
    <property type="entry name" value="EGF-like_Ca-bd_dom"/>
</dbReference>
<evidence type="ECO:0008006" key="14">
    <source>
        <dbReference type="Google" id="ProtNLM"/>
    </source>
</evidence>
<dbReference type="SUPFAM" id="SSF57196">
    <property type="entry name" value="EGF/Laminin"/>
    <property type="match status" value="2"/>
</dbReference>
<evidence type="ECO:0000256" key="2">
    <source>
        <dbReference type="ARBA" id="ARBA00022536"/>
    </source>
</evidence>
<dbReference type="InterPro" id="IPR013783">
    <property type="entry name" value="Ig-like_fold"/>
</dbReference>
<evidence type="ECO:0000256" key="7">
    <source>
        <dbReference type="ARBA" id="ARBA00023157"/>
    </source>
</evidence>
<feature type="domain" description="EGF-like" evidence="9">
    <location>
        <begin position="166"/>
        <end position="205"/>
    </location>
</feature>
<evidence type="ECO:0000256" key="4">
    <source>
        <dbReference type="ARBA" id="ARBA00022837"/>
    </source>
</evidence>
<dbReference type="SMART" id="SM00179">
    <property type="entry name" value="EGF_CA"/>
    <property type="match status" value="3"/>
</dbReference>
<dbReference type="PANTHER" id="PTHR13802:SF52">
    <property type="entry name" value="MUCIN-4"/>
    <property type="match status" value="1"/>
</dbReference>
<reference evidence="12 13" key="1">
    <citation type="submission" date="2022-12" db="EMBL/GenBank/DDBJ databases">
        <title>Chromosome-level genome of Tegillarca granosa.</title>
        <authorList>
            <person name="Kim J."/>
        </authorList>
    </citation>
    <scope>NUCLEOTIDE SEQUENCE [LARGE SCALE GENOMIC DNA]</scope>
    <source>
        <strain evidence="12">Teg-2019</strain>
        <tissue evidence="12">Adductor muscle</tissue>
    </source>
</reference>
<feature type="domain" description="EGF-like" evidence="9">
    <location>
        <begin position="1084"/>
        <end position="1122"/>
    </location>
</feature>
<dbReference type="PANTHER" id="PTHR13802">
    <property type="entry name" value="MUCIN 4-RELATED"/>
    <property type="match status" value="1"/>
</dbReference>
<dbReference type="InterPro" id="IPR001846">
    <property type="entry name" value="VWF_type-D"/>
</dbReference>
<dbReference type="SUPFAM" id="SSF49313">
    <property type="entry name" value="Cadherin-like"/>
    <property type="match status" value="1"/>
</dbReference>
<dbReference type="PROSITE" id="PS01186">
    <property type="entry name" value="EGF_2"/>
    <property type="match status" value="1"/>
</dbReference>
<dbReference type="Pfam" id="PF07645">
    <property type="entry name" value="EGF_CA"/>
    <property type="match status" value="2"/>
</dbReference>
<dbReference type="InterPro" id="IPR000884">
    <property type="entry name" value="TSP1_rpt"/>
</dbReference>
<evidence type="ECO:0000256" key="5">
    <source>
        <dbReference type="ARBA" id="ARBA00022989"/>
    </source>
</evidence>
<dbReference type="InterPro" id="IPR036383">
    <property type="entry name" value="TSP1_rpt_sf"/>
</dbReference>
<protein>
    <recommendedName>
        <fullName evidence="14">Mucin-like protein</fullName>
    </recommendedName>
</protein>
<dbReference type="InterPro" id="IPR003886">
    <property type="entry name" value="NIDO_dom"/>
</dbReference>
<dbReference type="EMBL" id="JARBDR010000918">
    <property type="protein sequence ID" value="KAJ8302078.1"/>
    <property type="molecule type" value="Genomic_DNA"/>
</dbReference>
<comment type="caution">
    <text evidence="8">Lacks conserved residue(s) required for the propagation of feature annotation.</text>
</comment>
<keyword evidence="3" id="KW-0812">Transmembrane</keyword>
<dbReference type="PROSITE" id="PS00010">
    <property type="entry name" value="ASX_HYDROXYL"/>
    <property type="match status" value="2"/>
</dbReference>
<keyword evidence="4" id="KW-0106">Calcium</keyword>
<dbReference type="InterPro" id="IPR000152">
    <property type="entry name" value="EGF-type_Asp/Asn_hydroxyl_site"/>
</dbReference>
<keyword evidence="7" id="KW-1015">Disulfide bond</keyword>
<feature type="domain" description="VWFD" evidence="11">
    <location>
        <begin position="617"/>
        <end position="803"/>
    </location>
</feature>
<keyword evidence="13" id="KW-1185">Reference proteome</keyword>
<dbReference type="SUPFAM" id="SSF82895">
    <property type="entry name" value="TSP-1 type 1 repeat"/>
    <property type="match status" value="1"/>
</dbReference>
<dbReference type="CDD" id="cd00054">
    <property type="entry name" value="EGF_CA"/>
    <property type="match status" value="2"/>
</dbReference>
<gene>
    <name evidence="12" type="ORF">KUTeg_021065</name>
</gene>
<keyword evidence="5" id="KW-1133">Transmembrane helix</keyword>
<dbReference type="Proteomes" id="UP001217089">
    <property type="component" value="Unassembled WGS sequence"/>
</dbReference>
<dbReference type="SMART" id="SM00539">
    <property type="entry name" value="NIDO"/>
    <property type="match status" value="1"/>
</dbReference>
<evidence type="ECO:0000256" key="1">
    <source>
        <dbReference type="ARBA" id="ARBA00004370"/>
    </source>
</evidence>
<dbReference type="InterPro" id="IPR056619">
    <property type="entry name" value="C8-3_MUC4"/>
</dbReference>
<feature type="domain" description="AMOP" evidence="10">
    <location>
        <begin position="473"/>
        <end position="605"/>
    </location>
</feature>
<evidence type="ECO:0000259" key="11">
    <source>
        <dbReference type="PROSITE" id="PS51233"/>
    </source>
</evidence>
<dbReference type="InterPro" id="IPR018097">
    <property type="entry name" value="EGF_Ca-bd_CS"/>
</dbReference>
<dbReference type="PROSITE" id="PS50856">
    <property type="entry name" value="AMOP"/>
    <property type="match status" value="1"/>
</dbReference>
<dbReference type="Gene3D" id="2.10.25.10">
    <property type="entry name" value="Laminin"/>
    <property type="match status" value="2"/>
</dbReference>
<dbReference type="InterPro" id="IPR015919">
    <property type="entry name" value="Cadherin-like_sf"/>
</dbReference>
<dbReference type="SMART" id="SM00216">
    <property type="entry name" value="VWD"/>
    <property type="match status" value="1"/>
</dbReference>
<dbReference type="Pfam" id="PF00090">
    <property type="entry name" value="TSP_1"/>
    <property type="match status" value="1"/>
</dbReference>
<keyword evidence="6" id="KW-0472">Membrane</keyword>
<evidence type="ECO:0000256" key="3">
    <source>
        <dbReference type="ARBA" id="ARBA00022692"/>
    </source>
</evidence>
<comment type="caution">
    <text evidence="12">The sequence shown here is derived from an EMBL/GenBank/DDBJ whole genome shotgun (WGS) entry which is preliminary data.</text>
</comment>
<dbReference type="Pfam" id="PF00094">
    <property type="entry name" value="VWD"/>
    <property type="match status" value="1"/>
</dbReference>
<evidence type="ECO:0000313" key="13">
    <source>
        <dbReference type="Proteomes" id="UP001217089"/>
    </source>
</evidence>
<dbReference type="InterPro" id="IPR000742">
    <property type="entry name" value="EGF"/>
</dbReference>
<evidence type="ECO:0000256" key="6">
    <source>
        <dbReference type="ARBA" id="ARBA00023136"/>
    </source>
</evidence>
<dbReference type="InterPro" id="IPR051495">
    <property type="entry name" value="Epithelial_Barrier/Signaling"/>
</dbReference>
<dbReference type="PROSITE" id="PS50026">
    <property type="entry name" value="EGF_3"/>
    <property type="match status" value="2"/>
</dbReference>
<keyword evidence="2 8" id="KW-0245">EGF-like domain</keyword>
<name>A0ABQ9E9R7_TEGGR</name>
<organism evidence="12 13">
    <name type="scientific">Tegillarca granosa</name>
    <name type="common">Malaysian cockle</name>
    <name type="synonym">Anadara granosa</name>
    <dbReference type="NCBI Taxonomy" id="220873"/>
    <lineage>
        <taxon>Eukaryota</taxon>
        <taxon>Metazoa</taxon>
        <taxon>Spiralia</taxon>
        <taxon>Lophotrochozoa</taxon>
        <taxon>Mollusca</taxon>
        <taxon>Bivalvia</taxon>
        <taxon>Autobranchia</taxon>
        <taxon>Pteriomorphia</taxon>
        <taxon>Arcoida</taxon>
        <taxon>Arcoidea</taxon>
        <taxon>Arcidae</taxon>
        <taxon>Tegillarca</taxon>
    </lineage>
</organism>
<dbReference type="SMART" id="SM00181">
    <property type="entry name" value="EGF"/>
    <property type="match status" value="2"/>
</dbReference>
<evidence type="ECO:0000259" key="9">
    <source>
        <dbReference type="PROSITE" id="PS50026"/>
    </source>
</evidence>
<dbReference type="InterPro" id="IPR049883">
    <property type="entry name" value="NOTCH1_EGF-like"/>
</dbReference>
<dbReference type="PROSITE" id="PS51233">
    <property type="entry name" value="VWFD"/>
    <property type="match status" value="1"/>
</dbReference>
<accession>A0ABQ9E9R7</accession>